<keyword evidence="2" id="KW-1133">Transmembrane helix</keyword>
<reference evidence="3" key="1">
    <citation type="submission" date="2023-05" db="EMBL/GenBank/DDBJ databases">
        <authorList>
            <person name="Du J."/>
        </authorList>
    </citation>
    <scope>NUCLEOTIDE SEQUENCE</scope>
    <source>
        <strain evidence="3">UMB1064</strain>
    </source>
</reference>
<keyword evidence="2" id="KW-0812">Transmembrane</keyword>
<evidence type="ECO:0000313" key="3">
    <source>
        <dbReference type="EMBL" id="MEO3717931.1"/>
    </source>
</evidence>
<protein>
    <submittedName>
        <fullName evidence="3">PepSY-associated TM helix domain-containing protein</fullName>
    </submittedName>
</protein>
<sequence>MTSLATGDAAGTPAANPVAQTQKNGGPRALLHRIHVVAGILVAPLLVIAAVTGVAYALAPSIEKVVYHEELTATSSLPAQPLEKQVEVAQRVHPELPVTAVQVPEKPGQTTRVMFNDEQLKSESYRHAVFVDPGDLSIKGDLVQYGSSAALPLRAWISEGHRRLWIDSNFGRLYSETAASWMGALAIGGLWLWWDRSRRKRTQGTSKRAHHMRRHANVGVAVSVGLLFLTVTGLTWSWVAGTGIAKLRETMDWYAPKPAMTATAPANYDWSEADSVMNLARAEGLSGKVELTPPEAGTVWMAKEAREEWRMGIETVTVDGSTGAMVDRIHFADWPLPAKLTEWLINAHMGILFGWVNQLVLALIGVALLAMIVRGYAMWFGRGRGGRPGRFPAPTRWRDIRPGVAAAVVALLIAYSVVAPLFGVTLVGFVIIDWAWRKLRRG</sequence>
<organism evidence="3 4">
    <name type="scientific">Corynebacterium amycolatum</name>
    <dbReference type="NCBI Taxonomy" id="43765"/>
    <lineage>
        <taxon>Bacteria</taxon>
        <taxon>Bacillati</taxon>
        <taxon>Actinomycetota</taxon>
        <taxon>Actinomycetes</taxon>
        <taxon>Mycobacteriales</taxon>
        <taxon>Corynebacteriaceae</taxon>
        <taxon>Corynebacterium</taxon>
    </lineage>
</organism>
<feature type="transmembrane region" description="Helical" evidence="2">
    <location>
        <begin position="36"/>
        <end position="59"/>
    </location>
</feature>
<feature type="transmembrane region" description="Helical" evidence="2">
    <location>
        <begin position="215"/>
        <end position="239"/>
    </location>
</feature>
<dbReference type="PANTHER" id="PTHR34219:SF1">
    <property type="entry name" value="PEPSY DOMAIN-CONTAINING PROTEIN"/>
    <property type="match status" value="1"/>
</dbReference>
<dbReference type="AlphaFoldDB" id="A0AAW9SZY7"/>
<feature type="transmembrane region" description="Helical" evidence="2">
    <location>
        <begin position="402"/>
        <end position="432"/>
    </location>
</feature>
<feature type="transmembrane region" description="Helical" evidence="2">
    <location>
        <begin position="359"/>
        <end position="381"/>
    </location>
</feature>
<dbReference type="PANTHER" id="PTHR34219">
    <property type="entry name" value="IRON-REGULATED INNER MEMBRANE PROTEIN-RELATED"/>
    <property type="match status" value="1"/>
</dbReference>
<feature type="region of interest" description="Disordered" evidence="1">
    <location>
        <begin position="1"/>
        <end position="23"/>
    </location>
</feature>
<dbReference type="EMBL" id="JASOOY020000033">
    <property type="protein sequence ID" value="MEO3717931.1"/>
    <property type="molecule type" value="Genomic_DNA"/>
</dbReference>
<evidence type="ECO:0000256" key="2">
    <source>
        <dbReference type="SAM" id="Phobius"/>
    </source>
</evidence>
<evidence type="ECO:0000313" key="4">
    <source>
        <dbReference type="Proteomes" id="UP001223646"/>
    </source>
</evidence>
<feature type="transmembrane region" description="Helical" evidence="2">
    <location>
        <begin position="178"/>
        <end position="194"/>
    </location>
</feature>
<proteinExistence type="predicted"/>
<accession>A0AAW9SZY7</accession>
<keyword evidence="2" id="KW-0472">Membrane</keyword>
<dbReference type="Pfam" id="PF03929">
    <property type="entry name" value="PepSY_TM"/>
    <property type="match status" value="1"/>
</dbReference>
<evidence type="ECO:0000256" key="1">
    <source>
        <dbReference type="SAM" id="MobiDB-lite"/>
    </source>
</evidence>
<reference evidence="3" key="2">
    <citation type="submission" date="2024-05" db="EMBL/GenBank/DDBJ databases">
        <authorList>
            <person name="Wolfe A."/>
        </authorList>
    </citation>
    <scope>NUCLEOTIDE SEQUENCE</scope>
    <source>
        <strain evidence="3">UMB1064</strain>
    </source>
</reference>
<comment type="caution">
    <text evidence="3">The sequence shown here is derived from an EMBL/GenBank/DDBJ whole genome shotgun (WGS) entry which is preliminary data.</text>
</comment>
<dbReference type="Proteomes" id="UP001223646">
    <property type="component" value="Unassembled WGS sequence"/>
</dbReference>
<dbReference type="InterPro" id="IPR005625">
    <property type="entry name" value="PepSY-ass_TM"/>
</dbReference>
<name>A0AAW9SZY7_CORAY</name>
<gene>
    <name evidence="3" type="ORF">QP460_010075</name>
</gene>
<dbReference type="RefSeq" id="WP_284826811.1">
    <property type="nucleotide sequence ID" value="NZ_JASOOY020000033.1"/>
</dbReference>